<reference evidence="2 3" key="1">
    <citation type="submission" date="2013-06" db="EMBL/GenBank/DDBJ databases">
        <authorList>
            <person name="Weinstock G."/>
            <person name="Sodergren E."/>
            <person name="Clifton S."/>
            <person name="Fulton L."/>
            <person name="Fulton B."/>
            <person name="Courtney L."/>
            <person name="Fronick C."/>
            <person name="Harrison M."/>
            <person name="Strong C."/>
            <person name="Farmer C."/>
            <person name="Delahaunty K."/>
            <person name="Markovic C."/>
            <person name="Hall O."/>
            <person name="Minx P."/>
            <person name="Tomlinson C."/>
            <person name="Mitreva M."/>
            <person name="Nelson J."/>
            <person name="Hou S."/>
            <person name="Wollam A."/>
            <person name="Pepin K.H."/>
            <person name="Johnson M."/>
            <person name="Bhonagiri V."/>
            <person name="Nash W.E."/>
            <person name="Warren W."/>
            <person name="Chinwalla A."/>
            <person name="Mardis E.R."/>
            <person name="Wilson R.K."/>
        </authorList>
    </citation>
    <scope>NUCLEOTIDE SEQUENCE [LARGE SCALE GENOMIC DNA]</scope>
    <source>
        <strain evidence="2 3">ATCC 51271</strain>
    </source>
</reference>
<dbReference type="Proteomes" id="UP000018227">
    <property type="component" value="Unassembled WGS sequence"/>
</dbReference>
<dbReference type="GO" id="GO:0032259">
    <property type="term" value="P:methylation"/>
    <property type="evidence" value="ECO:0007669"/>
    <property type="project" value="UniProtKB-KW"/>
</dbReference>
<dbReference type="Pfam" id="PF08241">
    <property type="entry name" value="Methyltransf_11"/>
    <property type="match status" value="1"/>
</dbReference>
<dbReference type="GO" id="GO:0008757">
    <property type="term" value="F:S-adenosylmethionine-dependent methyltransferase activity"/>
    <property type="evidence" value="ECO:0007669"/>
    <property type="project" value="InterPro"/>
</dbReference>
<dbReference type="eggNOG" id="COG2226">
    <property type="taxonomic scope" value="Bacteria"/>
</dbReference>
<proteinExistence type="predicted"/>
<protein>
    <submittedName>
        <fullName evidence="2">Methyltransferase domain protein</fullName>
    </submittedName>
</protein>
<dbReference type="RefSeq" id="WP_023354943.1">
    <property type="nucleotide sequence ID" value="NZ_KI535368.1"/>
</dbReference>
<dbReference type="Gene3D" id="3.40.50.150">
    <property type="entry name" value="Vaccinia Virus protein VP39"/>
    <property type="match status" value="1"/>
</dbReference>
<dbReference type="AlphaFoldDB" id="V2Y688"/>
<evidence type="ECO:0000259" key="1">
    <source>
        <dbReference type="Pfam" id="PF08241"/>
    </source>
</evidence>
<evidence type="ECO:0000313" key="2">
    <source>
        <dbReference type="EMBL" id="ESL03201.1"/>
    </source>
</evidence>
<dbReference type="EMBL" id="ACIL03000013">
    <property type="protein sequence ID" value="ESL03201.1"/>
    <property type="molecule type" value="Genomic_DNA"/>
</dbReference>
<dbReference type="CDD" id="cd02440">
    <property type="entry name" value="AdoMet_MTases"/>
    <property type="match status" value="1"/>
</dbReference>
<keyword evidence="3" id="KW-1185">Reference proteome</keyword>
<dbReference type="PANTHER" id="PTHR43591">
    <property type="entry name" value="METHYLTRANSFERASE"/>
    <property type="match status" value="1"/>
</dbReference>
<organism evidence="2 3">
    <name type="scientific">Catonella morbi ATCC 51271</name>
    <dbReference type="NCBI Taxonomy" id="592026"/>
    <lineage>
        <taxon>Bacteria</taxon>
        <taxon>Bacillati</taxon>
        <taxon>Bacillota</taxon>
        <taxon>Clostridia</taxon>
        <taxon>Lachnospirales</taxon>
        <taxon>Lachnospiraceae</taxon>
        <taxon>Catonella</taxon>
    </lineage>
</organism>
<dbReference type="SUPFAM" id="SSF53335">
    <property type="entry name" value="S-adenosyl-L-methionine-dependent methyltransferases"/>
    <property type="match status" value="1"/>
</dbReference>
<sequence>MKDVSDCEKKGCEGIADCSKGGVMFWDKVAGLYDLFENIYNKKVYRETGISVAKYINQKDTVLECACGTGAISIYIAPKCSKLYATDYSTGMLKQAKKKLSRFDNVIIKKADITSLKAKDCSFDAVVAGNVIHLLPEPEAALRELTRVCKDGGKLIIPTYIEGDKRTNKLAVKLLEKIGANFSNRFDEASYKRFFEEMGYDDVTFEIVRGRMSCDIAIINVSK</sequence>
<dbReference type="InterPro" id="IPR029063">
    <property type="entry name" value="SAM-dependent_MTases_sf"/>
</dbReference>
<feature type="domain" description="Methyltransferase type 11" evidence="1">
    <location>
        <begin position="63"/>
        <end position="157"/>
    </location>
</feature>
<keyword evidence="2" id="KW-0808">Transferase</keyword>
<gene>
    <name evidence="2" type="ORF">GCWU0000282_002075</name>
</gene>
<accession>V2Y688</accession>
<keyword evidence="2" id="KW-0489">Methyltransferase</keyword>
<comment type="caution">
    <text evidence="2">The sequence shown here is derived from an EMBL/GenBank/DDBJ whole genome shotgun (WGS) entry which is preliminary data.</text>
</comment>
<dbReference type="InterPro" id="IPR013216">
    <property type="entry name" value="Methyltransf_11"/>
</dbReference>
<evidence type="ECO:0000313" key="3">
    <source>
        <dbReference type="Proteomes" id="UP000018227"/>
    </source>
</evidence>
<dbReference type="STRING" id="592026.GCWU0000282_002075"/>
<dbReference type="HOGENOM" id="CLU_037990_15_1_9"/>
<name>V2Y688_9FIRM</name>